<evidence type="ECO:0000313" key="2">
    <source>
        <dbReference type="EMBL" id="BDE96457.1"/>
    </source>
</evidence>
<dbReference type="CDD" id="cd01949">
    <property type="entry name" value="GGDEF"/>
    <property type="match status" value="1"/>
</dbReference>
<dbReference type="InterPro" id="IPR029787">
    <property type="entry name" value="Nucleotide_cyclase"/>
</dbReference>
<feature type="domain" description="GGDEF" evidence="1">
    <location>
        <begin position="342"/>
        <end position="469"/>
    </location>
</feature>
<reference evidence="2 3" key="1">
    <citation type="submission" date="2022-01" db="EMBL/GenBank/DDBJ databases">
        <title>Novel bile acid biosynthetic pathways are enriched in the microbiome of centenarians.</title>
        <authorList>
            <person name="Sato Y."/>
            <person name="Atarashi K."/>
            <person name="Plichta R.D."/>
            <person name="Arai Y."/>
            <person name="Sasajima S."/>
            <person name="Kearney M.S."/>
            <person name="Suda W."/>
            <person name="Takeshita K."/>
            <person name="Sasaki T."/>
            <person name="Okamoto S."/>
            <person name="Skelly N.A."/>
            <person name="Okamura Y."/>
            <person name="Vlamakis H."/>
            <person name="Li Y."/>
            <person name="Tanoue T."/>
            <person name="Takei H."/>
            <person name="Nittono H."/>
            <person name="Narushima S."/>
            <person name="Irie J."/>
            <person name="Itoh H."/>
            <person name="Moriya K."/>
            <person name="Sugiura Y."/>
            <person name="Suematsu M."/>
            <person name="Moritoki N."/>
            <person name="Shibata S."/>
            <person name="Littman R.D."/>
            <person name="Fischbach A.M."/>
            <person name="Uwamino Y."/>
            <person name="Inoue T."/>
            <person name="Honda A."/>
            <person name="Hattori M."/>
            <person name="Murai T."/>
            <person name="Xavier J.R."/>
            <person name="Hirose N."/>
            <person name="Honda K."/>
        </authorList>
    </citation>
    <scope>NUCLEOTIDE SEQUENCE [LARGE SCALE GENOMIC DNA]</scope>
    <source>
        <strain evidence="2 3">CE91-St30</strain>
    </source>
</reference>
<name>A0ABM7WJF6_9ACTN</name>
<dbReference type="NCBIfam" id="TIGR00254">
    <property type="entry name" value="GGDEF"/>
    <property type="match status" value="1"/>
</dbReference>
<dbReference type="SMART" id="SM00267">
    <property type="entry name" value="GGDEF"/>
    <property type="match status" value="1"/>
</dbReference>
<evidence type="ECO:0000259" key="1">
    <source>
        <dbReference type="PROSITE" id="PS50887"/>
    </source>
</evidence>
<dbReference type="EMBL" id="AP025564">
    <property type="protein sequence ID" value="BDE96457.1"/>
    <property type="molecule type" value="Genomic_DNA"/>
</dbReference>
<dbReference type="InterPro" id="IPR052163">
    <property type="entry name" value="DGC-Regulatory_Protein"/>
</dbReference>
<evidence type="ECO:0000313" key="3">
    <source>
        <dbReference type="Proteomes" id="UP001320544"/>
    </source>
</evidence>
<dbReference type="Gene3D" id="3.30.70.270">
    <property type="match status" value="1"/>
</dbReference>
<dbReference type="PROSITE" id="PS50887">
    <property type="entry name" value="GGDEF"/>
    <property type="match status" value="1"/>
</dbReference>
<dbReference type="InterPro" id="IPR043128">
    <property type="entry name" value="Rev_trsase/Diguanyl_cyclase"/>
</dbReference>
<organism evidence="2 3">
    <name type="scientific">Raoultibacter timonensis</name>
    <dbReference type="NCBI Taxonomy" id="1907662"/>
    <lineage>
        <taxon>Bacteria</taxon>
        <taxon>Bacillati</taxon>
        <taxon>Actinomycetota</taxon>
        <taxon>Coriobacteriia</taxon>
        <taxon>Eggerthellales</taxon>
        <taxon>Eggerthellaceae</taxon>
        <taxon>Raoultibacter</taxon>
    </lineage>
</organism>
<protein>
    <recommendedName>
        <fullName evidence="1">GGDEF domain-containing protein</fullName>
    </recommendedName>
</protein>
<accession>A0ABM7WJF6</accession>
<sequence length="469" mass="53277">MIQRRSAPPANSSPAFYQLLVRVVQVADENIDSAALSTVLADIRDHFGFDSAFVYEHEPSGRLTLQESASTSGRTNLPESFTLDSVFTADQTAQLVDFPVLYTDAPGSAETDTTCRIRELFASESMFIVFISDDVQAIVACVGMADTRRHEPPEDDELDQANMLFKPLAERARLRVYKRKLGYAVTTLESIMDHIGFDIYVNDFDTHEMLYANKSMAKPYGGWENMRGKTCFEALYSGQSDECTYCPKKHLIDEQGNPSKTYSWDYQRPFDGKWFRVISTAFTWTDGRLAHVISSTDINEAKNNELLIKRMAYCDMLTGMPNRRKFEEDMENALSNAQARDEGIAIMFMDLDGFKQVNDVYGHNGGDYLLKHVADMFLENALTADRCYRYGGDEFIFLFENTSPTRACEYREAILGTLGRPFVLNDKEIACKGSVGIAHYPEDGTSYWQLLDKADEAMYRDKEQRKQSR</sequence>
<gene>
    <name evidence="2" type="ORF">CE91St30_17900</name>
</gene>
<dbReference type="RefSeq" id="WP_146040595.1">
    <property type="nucleotide sequence ID" value="NZ_AP025564.1"/>
</dbReference>
<dbReference type="Pfam" id="PF00990">
    <property type="entry name" value="GGDEF"/>
    <property type="match status" value="1"/>
</dbReference>
<proteinExistence type="predicted"/>
<keyword evidence="3" id="KW-1185">Reference proteome</keyword>
<dbReference type="PANTHER" id="PTHR46663">
    <property type="entry name" value="DIGUANYLATE CYCLASE DGCT-RELATED"/>
    <property type="match status" value="1"/>
</dbReference>
<dbReference type="SUPFAM" id="SSF55073">
    <property type="entry name" value="Nucleotide cyclase"/>
    <property type="match status" value="1"/>
</dbReference>
<dbReference type="Gene3D" id="3.30.450.20">
    <property type="entry name" value="PAS domain"/>
    <property type="match status" value="1"/>
</dbReference>
<dbReference type="PANTHER" id="PTHR46663:SF2">
    <property type="entry name" value="GGDEF DOMAIN-CONTAINING PROTEIN"/>
    <property type="match status" value="1"/>
</dbReference>
<dbReference type="InterPro" id="IPR000160">
    <property type="entry name" value="GGDEF_dom"/>
</dbReference>
<dbReference type="Proteomes" id="UP001320544">
    <property type="component" value="Chromosome"/>
</dbReference>